<evidence type="ECO:0000256" key="12">
    <source>
        <dbReference type="ARBA" id="ARBA00023012"/>
    </source>
</evidence>
<evidence type="ECO:0000313" key="19">
    <source>
        <dbReference type="EMBL" id="QAV17755.1"/>
    </source>
</evidence>
<dbReference type="InterPro" id="IPR003594">
    <property type="entry name" value="HATPase_dom"/>
</dbReference>
<keyword evidence="7 15" id="KW-0812">Transmembrane</keyword>
<keyword evidence="5" id="KW-0597">Phosphoprotein</keyword>
<dbReference type="Proteomes" id="UP001527202">
    <property type="component" value="Unassembled WGS sequence"/>
</dbReference>
<evidence type="ECO:0000256" key="3">
    <source>
        <dbReference type="ARBA" id="ARBA00012438"/>
    </source>
</evidence>
<dbReference type="Gene3D" id="1.10.287.130">
    <property type="match status" value="1"/>
</dbReference>
<evidence type="ECO:0000256" key="6">
    <source>
        <dbReference type="ARBA" id="ARBA00022679"/>
    </source>
</evidence>
<keyword evidence="21" id="KW-1185">Reference proteome</keyword>
<feature type="transmembrane region" description="Helical" evidence="15">
    <location>
        <begin position="196"/>
        <end position="218"/>
    </location>
</feature>
<dbReference type="Proteomes" id="UP000288943">
    <property type="component" value="Chromosome"/>
</dbReference>
<dbReference type="InterPro" id="IPR036097">
    <property type="entry name" value="HisK_dim/P_sf"/>
</dbReference>
<dbReference type="SMART" id="SM00388">
    <property type="entry name" value="HisKA"/>
    <property type="match status" value="1"/>
</dbReference>
<comment type="subcellular location">
    <subcellularLocation>
        <location evidence="2">Cell membrane</location>
        <topology evidence="2">Multi-pass membrane protein</topology>
    </subcellularLocation>
</comment>
<keyword evidence="8" id="KW-0547">Nucleotide-binding</keyword>
<dbReference type="PANTHER" id="PTHR45436">
    <property type="entry name" value="SENSOR HISTIDINE KINASE YKOH"/>
    <property type="match status" value="1"/>
</dbReference>
<keyword evidence="10" id="KW-0067">ATP-binding</keyword>
<evidence type="ECO:0000256" key="13">
    <source>
        <dbReference type="ARBA" id="ARBA00023136"/>
    </source>
</evidence>
<dbReference type="InterPro" id="IPR003661">
    <property type="entry name" value="HisK_dim/P_dom"/>
</dbReference>
<dbReference type="GO" id="GO:0000155">
    <property type="term" value="F:phosphorelay sensor kinase activity"/>
    <property type="evidence" value="ECO:0007669"/>
    <property type="project" value="InterPro"/>
</dbReference>
<dbReference type="GeneID" id="95374906"/>
<evidence type="ECO:0000259" key="16">
    <source>
        <dbReference type="PROSITE" id="PS50109"/>
    </source>
</evidence>
<dbReference type="EMBL" id="JAMDMJ010000032">
    <property type="protein sequence ID" value="MCY9598510.1"/>
    <property type="molecule type" value="Genomic_DNA"/>
</dbReference>
<dbReference type="InterPro" id="IPR036890">
    <property type="entry name" value="HATPase_C_sf"/>
</dbReference>
<reference evidence="19 20" key="1">
    <citation type="submission" date="2018-01" db="EMBL/GenBank/DDBJ databases">
        <title>The whole genome sequencing and assembly of Paenibacillus chitinolyticus KCCM 41400 strain.</title>
        <authorList>
            <person name="Kim J.-Y."/>
            <person name="Park M.-K."/>
            <person name="Lee Y.-J."/>
            <person name="Yi H."/>
            <person name="Bahn Y.-S."/>
            <person name="Kim J.F."/>
            <person name="Lee D.-W."/>
        </authorList>
    </citation>
    <scope>NUCLEOTIDE SEQUENCE [LARGE SCALE GENOMIC DNA]</scope>
    <source>
        <strain evidence="19 20">KCCM 41400</strain>
    </source>
</reference>
<dbReference type="FunFam" id="1.10.287.130:FF:000001">
    <property type="entry name" value="Two-component sensor histidine kinase"/>
    <property type="match status" value="1"/>
</dbReference>
<evidence type="ECO:0000313" key="18">
    <source>
        <dbReference type="EMBL" id="MCY9598510.1"/>
    </source>
</evidence>
<dbReference type="OrthoDB" id="335833at2"/>
<dbReference type="FunFam" id="3.30.565.10:FF:000006">
    <property type="entry name" value="Sensor histidine kinase WalK"/>
    <property type="match status" value="1"/>
</dbReference>
<dbReference type="Gene3D" id="3.30.565.10">
    <property type="entry name" value="Histidine kinase-like ATPase, C-terminal domain"/>
    <property type="match status" value="1"/>
</dbReference>
<dbReference type="EMBL" id="CP026520">
    <property type="protein sequence ID" value="QAV17755.1"/>
    <property type="molecule type" value="Genomic_DNA"/>
</dbReference>
<dbReference type="InterPro" id="IPR050428">
    <property type="entry name" value="TCS_sensor_his_kinase"/>
</dbReference>
<dbReference type="GO" id="GO:0005886">
    <property type="term" value="C:plasma membrane"/>
    <property type="evidence" value="ECO:0007669"/>
    <property type="project" value="UniProtKB-SubCell"/>
</dbReference>
<dbReference type="Pfam" id="PF02518">
    <property type="entry name" value="HATPase_c"/>
    <property type="match status" value="1"/>
</dbReference>
<dbReference type="Pfam" id="PF00672">
    <property type="entry name" value="HAMP"/>
    <property type="match status" value="1"/>
</dbReference>
<evidence type="ECO:0000256" key="10">
    <source>
        <dbReference type="ARBA" id="ARBA00022840"/>
    </source>
</evidence>
<evidence type="ECO:0000313" key="20">
    <source>
        <dbReference type="Proteomes" id="UP000288943"/>
    </source>
</evidence>
<dbReference type="SUPFAM" id="SSF47384">
    <property type="entry name" value="Homodimeric domain of signal transducing histidine kinase"/>
    <property type="match status" value="1"/>
</dbReference>
<evidence type="ECO:0000256" key="5">
    <source>
        <dbReference type="ARBA" id="ARBA00022553"/>
    </source>
</evidence>
<evidence type="ECO:0000256" key="9">
    <source>
        <dbReference type="ARBA" id="ARBA00022777"/>
    </source>
</evidence>
<dbReference type="CDD" id="cd06225">
    <property type="entry name" value="HAMP"/>
    <property type="match status" value="1"/>
</dbReference>
<comment type="catalytic activity">
    <reaction evidence="1">
        <text>ATP + protein L-histidine = ADP + protein N-phospho-L-histidine.</text>
        <dbReference type="EC" id="2.7.13.3"/>
    </reaction>
</comment>
<feature type="region of interest" description="Disordered" evidence="14">
    <location>
        <begin position="73"/>
        <end position="96"/>
    </location>
</feature>
<feature type="domain" description="HAMP" evidence="17">
    <location>
        <begin position="219"/>
        <end position="272"/>
    </location>
</feature>
<evidence type="ECO:0000256" key="7">
    <source>
        <dbReference type="ARBA" id="ARBA00022692"/>
    </source>
</evidence>
<evidence type="ECO:0000256" key="15">
    <source>
        <dbReference type="SAM" id="Phobius"/>
    </source>
</evidence>
<reference evidence="18 21" key="2">
    <citation type="submission" date="2022-05" db="EMBL/GenBank/DDBJ databases">
        <title>Genome Sequencing of Bee-Associated Microbes.</title>
        <authorList>
            <person name="Dunlap C."/>
        </authorList>
    </citation>
    <scope>NUCLEOTIDE SEQUENCE [LARGE SCALE GENOMIC DNA]</scope>
    <source>
        <strain evidence="18 21">NRRL B-23120</strain>
    </source>
</reference>
<dbReference type="RefSeq" id="WP_042231140.1">
    <property type="nucleotide sequence ID" value="NZ_CP026520.1"/>
</dbReference>
<feature type="domain" description="Histidine kinase" evidence="16">
    <location>
        <begin position="287"/>
        <end position="502"/>
    </location>
</feature>
<dbReference type="SMART" id="SM00387">
    <property type="entry name" value="HATPase_c"/>
    <property type="match status" value="1"/>
</dbReference>
<dbReference type="KEGG" id="pchi:PC41400_08790"/>
<dbReference type="PANTHER" id="PTHR45436:SF5">
    <property type="entry name" value="SENSOR HISTIDINE KINASE TRCS"/>
    <property type="match status" value="1"/>
</dbReference>
<evidence type="ECO:0000259" key="17">
    <source>
        <dbReference type="PROSITE" id="PS50885"/>
    </source>
</evidence>
<keyword evidence="9 19" id="KW-0418">Kinase</keyword>
<gene>
    <name evidence="18" type="ORF">M5X16_22420</name>
    <name evidence="19" type="ORF">PC41400_08790</name>
</gene>
<dbReference type="CDD" id="cd00082">
    <property type="entry name" value="HisKA"/>
    <property type="match status" value="1"/>
</dbReference>
<accession>A0A410WTP7</accession>
<keyword evidence="4" id="KW-1003">Cell membrane</keyword>
<dbReference type="SMART" id="SM00304">
    <property type="entry name" value="HAMP"/>
    <property type="match status" value="1"/>
</dbReference>
<sequence length="511" mass="56360">MKQGRTLTRAARLLAPRSLQFQLLSRSLYILAALLVLVGALQSIWMKNFLYRNRAETMSIQLNGLPRDLLDRSSLLPERHGKSKEEEEVQPGMERPRGPVLFLPDTSLAYIAPDGTFTDLTKESGMISPQLPAVEYTAVREKMAPRRPASYKIVQDAAGTEQLVVFRPAERSGSFGGIIQMGTGTAQLQAVVLQQLWIYGALVVLALAGGLALNIPVMRRTLQPLNKMVEAVEQTDAGNLNERFPETQGQLEIDSLAKSFNGMLQRLETSFIAERDAKEQMRRFIADASHELRTPLTSIHGFLEVLLRGAADNPKQLYAALTSMHGESTRIKKLVEDLLTLAKLDRAPQLQLSDTRLDRLLLEMEPHLRMLAGTRTVHIDLTAGVRGTFDPDKMKQVILNLFHNAVQHTDPETGVITVILSADRDGISLKVKDNGPGIPEEHAAHVFERFYRSDSSRTRKHGGAGLGLSITKSIVEAHGGTISVRSREGAGSTFVLTFPENGENKGGKVLK</sequence>
<dbReference type="Gene3D" id="6.10.340.10">
    <property type="match status" value="1"/>
</dbReference>
<dbReference type="EC" id="2.7.13.3" evidence="3"/>
<dbReference type="CDD" id="cd00075">
    <property type="entry name" value="HATPase"/>
    <property type="match status" value="1"/>
</dbReference>
<name>A0A410WTP7_9BACL</name>
<organism evidence="19 20">
    <name type="scientific">Paenibacillus chitinolyticus</name>
    <dbReference type="NCBI Taxonomy" id="79263"/>
    <lineage>
        <taxon>Bacteria</taxon>
        <taxon>Bacillati</taxon>
        <taxon>Bacillota</taxon>
        <taxon>Bacilli</taxon>
        <taxon>Bacillales</taxon>
        <taxon>Paenibacillaceae</taxon>
        <taxon>Paenibacillus</taxon>
    </lineage>
</organism>
<dbReference type="InterPro" id="IPR003660">
    <property type="entry name" value="HAMP_dom"/>
</dbReference>
<evidence type="ECO:0000256" key="2">
    <source>
        <dbReference type="ARBA" id="ARBA00004651"/>
    </source>
</evidence>
<dbReference type="InterPro" id="IPR005467">
    <property type="entry name" value="His_kinase_dom"/>
</dbReference>
<dbReference type="GO" id="GO:0005524">
    <property type="term" value="F:ATP binding"/>
    <property type="evidence" value="ECO:0007669"/>
    <property type="project" value="UniProtKB-KW"/>
</dbReference>
<keyword evidence="11 15" id="KW-1133">Transmembrane helix</keyword>
<evidence type="ECO:0000313" key="21">
    <source>
        <dbReference type="Proteomes" id="UP001527202"/>
    </source>
</evidence>
<keyword evidence="6" id="KW-0808">Transferase</keyword>
<dbReference type="PROSITE" id="PS50885">
    <property type="entry name" value="HAMP"/>
    <property type="match status" value="1"/>
</dbReference>
<evidence type="ECO:0000256" key="8">
    <source>
        <dbReference type="ARBA" id="ARBA00022741"/>
    </source>
</evidence>
<proteinExistence type="predicted"/>
<dbReference type="SUPFAM" id="SSF55874">
    <property type="entry name" value="ATPase domain of HSP90 chaperone/DNA topoisomerase II/histidine kinase"/>
    <property type="match status" value="1"/>
</dbReference>
<keyword evidence="13 15" id="KW-0472">Membrane</keyword>
<evidence type="ECO:0000256" key="14">
    <source>
        <dbReference type="SAM" id="MobiDB-lite"/>
    </source>
</evidence>
<dbReference type="SUPFAM" id="SSF158472">
    <property type="entry name" value="HAMP domain-like"/>
    <property type="match status" value="1"/>
</dbReference>
<feature type="transmembrane region" description="Helical" evidence="15">
    <location>
        <begin position="27"/>
        <end position="45"/>
    </location>
</feature>
<dbReference type="Pfam" id="PF00512">
    <property type="entry name" value="HisKA"/>
    <property type="match status" value="1"/>
</dbReference>
<protein>
    <recommendedName>
        <fullName evidence="3">histidine kinase</fullName>
        <ecNumber evidence="3">2.7.13.3</ecNumber>
    </recommendedName>
</protein>
<keyword evidence="12" id="KW-0902">Two-component regulatory system</keyword>
<evidence type="ECO:0000256" key="4">
    <source>
        <dbReference type="ARBA" id="ARBA00022475"/>
    </source>
</evidence>
<dbReference type="PROSITE" id="PS50109">
    <property type="entry name" value="HIS_KIN"/>
    <property type="match status" value="1"/>
</dbReference>
<evidence type="ECO:0000256" key="11">
    <source>
        <dbReference type="ARBA" id="ARBA00022989"/>
    </source>
</evidence>
<dbReference type="PRINTS" id="PR00344">
    <property type="entry name" value="BCTRLSENSOR"/>
</dbReference>
<evidence type="ECO:0000256" key="1">
    <source>
        <dbReference type="ARBA" id="ARBA00000085"/>
    </source>
</evidence>
<dbReference type="InterPro" id="IPR004358">
    <property type="entry name" value="Sig_transdc_His_kin-like_C"/>
</dbReference>
<dbReference type="AlphaFoldDB" id="A0A410WTP7"/>